<keyword evidence="2" id="KW-0521">NADP</keyword>
<dbReference type="AlphaFoldDB" id="A0A9X1T5Q5"/>
<dbReference type="SUPFAM" id="SSF53597">
    <property type="entry name" value="Dihydrofolate reductase-like"/>
    <property type="match status" value="1"/>
</dbReference>
<gene>
    <name evidence="5" type="ORF">LRX75_02825</name>
</gene>
<name>A0A9X1T5Q5_9HYPH</name>
<accession>A0A9X1T5Q5</accession>
<keyword evidence="3" id="KW-0560">Oxidoreductase</keyword>
<dbReference type="InterPro" id="IPR002734">
    <property type="entry name" value="RibDG_C"/>
</dbReference>
<feature type="domain" description="Bacterial bifunctional deaminase-reductase C-terminal" evidence="4">
    <location>
        <begin position="3"/>
        <end position="221"/>
    </location>
</feature>
<dbReference type="InterPro" id="IPR024072">
    <property type="entry name" value="DHFR-like_dom_sf"/>
</dbReference>
<keyword evidence="6" id="KW-1185">Reference proteome</keyword>
<protein>
    <submittedName>
        <fullName evidence="5">RibD family protein</fullName>
    </submittedName>
</protein>
<evidence type="ECO:0000313" key="6">
    <source>
        <dbReference type="Proteomes" id="UP001139089"/>
    </source>
</evidence>
<evidence type="ECO:0000256" key="1">
    <source>
        <dbReference type="ARBA" id="ARBA00005104"/>
    </source>
</evidence>
<comment type="pathway">
    <text evidence="1">Cofactor biosynthesis; riboflavin biosynthesis.</text>
</comment>
<dbReference type="EMBL" id="JAJOZR010000001">
    <property type="protein sequence ID" value="MCD7107968.1"/>
    <property type="molecule type" value="Genomic_DNA"/>
</dbReference>
<evidence type="ECO:0000256" key="3">
    <source>
        <dbReference type="ARBA" id="ARBA00023002"/>
    </source>
</evidence>
<dbReference type="InterPro" id="IPR050765">
    <property type="entry name" value="Riboflavin_Biosynth_HTPR"/>
</dbReference>
<dbReference type="RefSeq" id="WP_231811696.1">
    <property type="nucleotide sequence ID" value="NZ_JAJOZR010000001.1"/>
</dbReference>
<evidence type="ECO:0000256" key="2">
    <source>
        <dbReference type="ARBA" id="ARBA00022857"/>
    </source>
</evidence>
<dbReference type="PANTHER" id="PTHR38011:SF7">
    <property type="entry name" value="2,5-DIAMINO-6-RIBOSYLAMINO-4(3H)-PYRIMIDINONE 5'-PHOSPHATE REDUCTASE"/>
    <property type="match status" value="1"/>
</dbReference>
<dbReference type="Proteomes" id="UP001139089">
    <property type="component" value="Unassembled WGS sequence"/>
</dbReference>
<comment type="caution">
    <text evidence="5">The sequence shown here is derived from an EMBL/GenBank/DDBJ whole genome shotgun (WGS) entry which is preliminary data.</text>
</comment>
<dbReference type="Pfam" id="PF01872">
    <property type="entry name" value="RibD_C"/>
    <property type="match status" value="1"/>
</dbReference>
<proteinExistence type="predicted"/>
<dbReference type="Gene3D" id="3.40.430.10">
    <property type="entry name" value="Dihydrofolate Reductase, subunit A"/>
    <property type="match status" value="1"/>
</dbReference>
<evidence type="ECO:0000313" key="5">
    <source>
        <dbReference type="EMBL" id="MCD7107968.1"/>
    </source>
</evidence>
<dbReference type="GO" id="GO:0008703">
    <property type="term" value="F:5-amino-6-(5-phosphoribosylamino)uracil reductase activity"/>
    <property type="evidence" value="ECO:0007669"/>
    <property type="project" value="InterPro"/>
</dbReference>
<evidence type="ECO:0000259" key="4">
    <source>
        <dbReference type="Pfam" id="PF01872"/>
    </source>
</evidence>
<organism evidence="5 6">
    <name type="scientific">Rhizobium quercicola</name>
    <dbReference type="NCBI Taxonomy" id="2901226"/>
    <lineage>
        <taxon>Bacteria</taxon>
        <taxon>Pseudomonadati</taxon>
        <taxon>Pseudomonadota</taxon>
        <taxon>Alphaproteobacteria</taxon>
        <taxon>Hyphomicrobiales</taxon>
        <taxon>Rhizobiaceae</taxon>
        <taxon>Rhizobium/Agrobacterium group</taxon>
        <taxon>Rhizobium</taxon>
    </lineage>
</organism>
<reference evidence="5" key="1">
    <citation type="submission" date="2021-12" db="EMBL/GenBank/DDBJ databases">
        <authorList>
            <person name="Li Y."/>
        </authorList>
    </citation>
    <scope>NUCLEOTIDE SEQUENCE</scope>
    <source>
        <strain evidence="5">DKSPLA3</strain>
    </source>
</reference>
<dbReference type="PANTHER" id="PTHR38011">
    <property type="entry name" value="DIHYDROFOLATE REDUCTASE FAMILY PROTEIN (AFU_ORTHOLOGUE AFUA_8G06820)"/>
    <property type="match status" value="1"/>
</dbReference>
<dbReference type="GO" id="GO:0009231">
    <property type="term" value="P:riboflavin biosynthetic process"/>
    <property type="evidence" value="ECO:0007669"/>
    <property type="project" value="InterPro"/>
</dbReference>
<sequence>MKPHIICLMITSPDGSLHPSRWTKSPDGERSDWTALYEKIHAEHAGNAWMVGRVTMAEMSKAKAHPPTGTVKVARPHHFARPGASTFAIALDPGGKLHFAGDALFGDHIVVLLGPDVPDSHLAELAGDGVSYVVSETKELDLRAMLTLLGQELGITRILLEGGASVNGSMLAAGLVDEISLVIAPALEGRVNSDRVIAFGDEGLAGKVELSLKSCDVLDHGALHVRYTVRAPR</sequence>